<accession>A0A6A6F3D5</accession>
<dbReference type="EMBL" id="ML992700">
    <property type="protein sequence ID" value="KAF2207824.1"/>
    <property type="molecule type" value="Genomic_DNA"/>
</dbReference>
<dbReference type="AlphaFoldDB" id="A0A6A6F3D5"/>
<reference evidence="2" key="1">
    <citation type="journal article" date="2020" name="Stud. Mycol.">
        <title>101 Dothideomycetes genomes: a test case for predicting lifestyles and emergence of pathogens.</title>
        <authorList>
            <person name="Haridas S."/>
            <person name="Albert R."/>
            <person name="Binder M."/>
            <person name="Bloem J."/>
            <person name="Labutti K."/>
            <person name="Salamov A."/>
            <person name="Andreopoulos B."/>
            <person name="Baker S."/>
            <person name="Barry K."/>
            <person name="Bills G."/>
            <person name="Bluhm B."/>
            <person name="Cannon C."/>
            <person name="Castanera R."/>
            <person name="Culley D."/>
            <person name="Daum C."/>
            <person name="Ezra D."/>
            <person name="Gonzalez J."/>
            <person name="Henrissat B."/>
            <person name="Kuo A."/>
            <person name="Liang C."/>
            <person name="Lipzen A."/>
            <person name="Lutzoni F."/>
            <person name="Magnuson J."/>
            <person name="Mondo S."/>
            <person name="Nolan M."/>
            <person name="Ohm R."/>
            <person name="Pangilinan J."/>
            <person name="Park H.-J."/>
            <person name="Ramirez L."/>
            <person name="Alfaro M."/>
            <person name="Sun H."/>
            <person name="Tritt A."/>
            <person name="Yoshinaga Y."/>
            <person name="Zwiers L.-H."/>
            <person name="Turgeon B."/>
            <person name="Goodwin S."/>
            <person name="Spatafora J."/>
            <person name="Crous P."/>
            <person name="Grigoriev I."/>
        </authorList>
    </citation>
    <scope>NUCLEOTIDE SEQUENCE</scope>
    <source>
        <strain evidence="2">SCOH1-5</strain>
    </source>
</reference>
<gene>
    <name evidence="2" type="ORF">CERZMDRAFT_102092</name>
</gene>
<keyword evidence="3" id="KW-1185">Reference proteome</keyword>
<evidence type="ECO:0000313" key="3">
    <source>
        <dbReference type="Proteomes" id="UP000799539"/>
    </source>
</evidence>
<feature type="compositionally biased region" description="Polar residues" evidence="1">
    <location>
        <begin position="101"/>
        <end position="120"/>
    </location>
</feature>
<evidence type="ECO:0000256" key="1">
    <source>
        <dbReference type="SAM" id="MobiDB-lite"/>
    </source>
</evidence>
<sequence length="137" mass="14885">MAAQQFSQYSSGYKPAAPGRHQSRGSQVPTQYRDAWISEINTSTAQRSNQGSWYQYSSAGSSSSAGLAPNDQFSNMGSWSQSSPARASTQDFNKYVDSRMGTKTSGLGQSKQQLSESSSGPLPWEMRWMPGKSSPPN</sequence>
<feature type="compositionally biased region" description="Polar residues" evidence="1">
    <location>
        <begin position="1"/>
        <end position="11"/>
    </location>
</feature>
<organism evidence="2 3">
    <name type="scientific">Cercospora zeae-maydis SCOH1-5</name>
    <dbReference type="NCBI Taxonomy" id="717836"/>
    <lineage>
        <taxon>Eukaryota</taxon>
        <taxon>Fungi</taxon>
        <taxon>Dikarya</taxon>
        <taxon>Ascomycota</taxon>
        <taxon>Pezizomycotina</taxon>
        <taxon>Dothideomycetes</taxon>
        <taxon>Dothideomycetidae</taxon>
        <taxon>Mycosphaerellales</taxon>
        <taxon>Mycosphaerellaceae</taxon>
        <taxon>Cercospora</taxon>
    </lineage>
</organism>
<protein>
    <submittedName>
        <fullName evidence="2">Uncharacterized protein</fullName>
    </submittedName>
</protein>
<dbReference type="OrthoDB" id="10324169at2759"/>
<feature type="region of interest" description="Disordered" evidence="1">
    <location>
        <begin position="1"/>
        <end position="137"/>
    </location>
</feature>
<evidence type="ECO:0000313" key="2">
    <source>
        <dbReference type="EMBL" id="KAF2207824.1"/>
    </source>
</evidence>
<name>A0A6A6F3D5_9PEZI</name>
<feature type="compositionally biased region" description="Polar residues" evidence="1">
    <location>
        <begin position="71"/>
        <end position="92"/>
    </location>
</feature>
<feature type="compositionally biased region" description="Polar residues" evidence="1">
    <location>
        <begin position="39"/>
        <end position="56"/>
    </location>
</feature>
<dbReference type="Proteomes" id="UP000799539">
    <property type="component" value="Unassembled WGS sequence"/>
</dbReference>
<feature type="compositionally biased region" description="Low complexity" evidence="1">
    <location>
        <begin position="57"/>
        <end position="66"/>
    </location>
</feature>
<proteinExistence type="predicted"/>